<evidence type="ECO:0000256" key="3">
    <source>
        <dbReference type="ARBA" id="ARBA00022670"/>
    </source>
</evidence>
<dbReference type="PANTHER" id="PTHR33695:SF1">
    <property type="entry name" value="LIPOPROTEIN SIGNAL PEPTIDASE"/>
    <property type="match status" value="1"/>
</dbReference>
<comment type="subcellular location">
    <subcellularLocation>
        <location evidence="9">Cell membrane</location>
        <topology evidence="9">Multi-pass membrane protein</topology>
    </subcellularLocation>
</comment>
<dbReference type="NCBIfam" id="TIGR00077">
    <property type="entry name" value="lspA"/>
    <property type="match status" value="1"/>
</dbReference>
<feature type="transmembrane region" description="Helical" evidence="9">
    <location>
        <begin position="144"/>
        <end position="165"/>
    </location>
</feature>
<gene>
    <name evidence="9" type="primary">lspA</name>
    <name evidence="12" type="ORF">CWE15_06450</name>
</gene>
<dbReference type="HAMAP" id="MF_00161">
    <property type="entry name" value="LspA"/>
    <property type="match status" value="1"/>
</dbReference>
<comment type="pathway">
    <text evidence="9">Protein modification; lipoprotein biosynthesis (signal peptide cleavage).</text>
</comment>
<dbReference type="PANTHER" id="PTHR33695">
    <property type="entry name" value="LIPOPROTEIN SIGNAL PEPTIDASE"/>
    <property type="match status" value="1"/>
</dbReference>
<keyword evidence="13" id="KW-1185">Reference proteome</keyword>
<feature type="transmembrane region" description="Helical" evidence="9">
    <location>
        <begin position="105"/>
        <end position="124"/>
    </location>
</feature>
<dbReference type="EC" id="3.4.23.36" evidence="9"/>
<keyword evidence="12" id="KW-0449">Lipoprotein</keyword>
<evidence type="ECO:0000313" key="12">
    <source>
        <dbReference type="EMBL" id="RUO43037.1"/>
    </source>
</evidence>
<keyword evidence="2 9" id="KW-1003">Cell membrane</keyword>
<dbReference type="GO" id="GO:0006508">
    <property type="term" value="P:proteolysis"/>
    <property type="evidence" value="ECO:0007669"/>
    <property type="project" value="UniProtKB-KW"/>
</dbReference>
<dbReference type="Pfam" id="PF01252">
    <property type="entry name" value="Peptidase_A8"/>
    <property type="match status" value="1"/>
</dbReference>
<evidence type="ECO:0000256" key="1">
    <source>
        <dbReference type="ARBA" id="ARBA00006139"/>
    </source>
</evidence>
<keyword evidence="6 9" id="KW-0378">Hydrolase</keyword>
<feature type="transmembrane region" description="Helical" evidence="9">
    <location>
        <begin position="73"/>
        <end position="93"/>
    </location>
</feature>
<evidence type="ECO:0000256" key="4">
    <source>
        <dbReference type="ARBA" id="ARBA00022692"/>
    </source>
</evidence>
<comment type="similarity">
    <text evidence="1 9 11">Belongs to the peptidase A8 family.</text>
</comment>
<evidence type="ECO:0000256" key="5">
    <source>
        <dbReference type="ARBA" id="ARBA00022750"/>
    </source>
</evidence>
<sequence>MTKQQVPSSWRQSGLTMLWLSGLVVLLDQVTKQWILNNVAYMSERIQVLPFFDIIHVRNFGAAFSFLSDQGGWQKVLFVSLALLISAGLGLMLRRQPKSMKRVNIAFALIIGGAIGNVIDRVMLGSVVDFLDFYYGNYHWPAFNIADSAIVLGAITMVVDSFFAVQQQGKSNE</sequence>
<reference evidence="12 13" key="1">
    <citation type="journal article" date="2011" name="Front. Microbiol.">
        <title>Genomic signatures of strain selection and enhancement in Bacillus atrophaeus var. globigii, a historical biowarfare simulant.</title>
        <authorList>
            <person name="Gibbons H.S."/>
            <person name="Broomall S.M."/>
            <person name="McNew L.A."/>
            <person name="Daligault H."/>
            <person name="Chapman C."/>
            <person name="Bruce D."/>
            <person name="Karavis M."/>
            <person name="Krepps M."/>
            <person name="McGregor P.A."/>
            <person name="Hong C."/>
            <person name="Park K.H."/>
            <person name="Akmal A."/>
            <person name="Feldman A."/>
            <person name="Lin J.S."/>
            <person name="Chang W.E."/>
            <person name="Higgs B.W."/>
            <person name="Demirev P."/>
            <person name="Lindquist J."/>
            <person name="Liem A."/>
            <person name="Fochler E."/>
            <person name="Read T.D."/>
            <person name="Tapia R."/>
            <person name="Johnson S."/>
            <person name="Bishop-Lilly K.A."/>
            <person name="Detter C."/>
            <person name="Han C."/>
            <person name="Sozhamannan S."/>
            <person name="Rosenzweig C.N."/>
            <person name="Skowronski E.W."/>
        </authorList>
    </citation>
    <scope>NUCLEOTIDE SEQUENCE [LARGE SCALE GENOMIC DNA]</scope>
    <source>
        <strain evidence="12 13">AIT1</strain>
    </source>
</reference>
<dbReference type="GO" id="GO:0005886">
    <property type="term" value="C:plasma membrane"/>
    <property type="evidence" value="ECO:0007669"/>
    <property type="project" value="UniProtKB-SubCell"/>
</dbReference>
<evidence type="ECO:0000256" key="2">
    <source>
        <dbReference type="ARBA" id="ARBA00022475"/>
    </source>
</evidence>
<dbReference type="PROSITE" id="PS00855">
    <property type="entry name" value="SPASE_II"/>
    <property type="match status" value="1"/>
</dbReference>
<keyword evidence="8 9" id="KW-0472">Membrane</keyword>
<evidence type="ECO:0000256" key="10">
    <source>
        <dbReference type="RuleBase" id="RU000594"/>
    </source>
</evidence>
<dbReference type="EMBL" id="PIPQ01000002">
    <property type="protein sequence ID" value="RUO43037.1"/>
    <property type="molecule type" value="Genomic_DNA"/>
</dbReference>
<feature type="active site" evidence="9">
    <location>
        <position position="147"/>
    </location>
</feature>
<protein>
    <recommendedName>
        <fullName evidence="9">Lipoprotein signal peptidase</fullName>
        <ecNumber evidence="9">3.4.23.36</ecNumber>
    </recommendedName>
    <alternativeName>
        <fullName evidence="9">Prolipoprotein signal peptidase</fullName>
    </alternativeName>
    <alternativeName>
        <fullName evidence="9">Signal peptidase II</fullName>
        <shortName evidence="9">SPase II</shortName>
    </alternativeName>
</protein>
<evidence type="ECO:0000256" key="7">
    <source>
        <dbReference type="ARBA" id="ARBA00022989"/>
    </source>
</evidence>
<keyword evidence="5 9" id="KW-0064">Aspartyl protease</keyword>
<dbReference type="GO" id="GO:0004190">
    <property type="term" value="F:aspartic-type endopeptidase activity"/>
    <property type="evidence" value="ECO:0007669"/>
    <property type="project" value="UniProtKB-UniRule"/>
</dbReference>
<keyword evidence="3 9" id="KW-0645">Protease</keyword>
<dbReference type="Proteomes" id="UP000286976">
    <property type="component" value="Unassembled WGS sequence"/>
</dbReference>
<comment type="function">
    <text evidence="9 10">This protein specifically catalyzes the removal of signal peptides from prolipoproteins.</text>
</comment>
<evidence type="ECO:0000256" key="11">
    <source>
        <dbReference type="RuleBase" id="RU004181"/>
    </source>
</evidence>
<comment type="catalytic activity">
    <reaction evidence="9 10">
        <text>Release of signal peptides from bacterial membrane prolipoproteins. Hydrolyzes -Xaa-Yaa-Zaa-|-(S,diacylglyceryl)Cys-, in which Xaa is hydrophobic (preferably Leu), and Yaa (Ala or Ser) and Zaa (Gly or Ala) have small, neutral side chains.</text>
        <dbReference type="EC" id="3.4.23.36"/>
    </reaction>
</comment>
<evidence type="ECO:0000256" key="8">
    <source>
        <dbReference type="ARBA" id="ARBA00023136"/>
    </source>
</evidence>
<dbReference type="UniPathway" id="UPA00665"/>
<dbReference type="RefSeq" id="WP_126757252.1">
    <property type="nucleotide sequence ID" value="NZ_PIPQ01000002.1"/>
</dbReference>
<comment type="caution">
    <text evidence="12">The sequence shown here is derived from an EMBL/GenBank/DDBJ whole genome shotgun (WGS) entry which is preliminary data.</text>
</comment>
<dbReference type="InterPro" id="IPR001872">
    <property type="entry name" value="Peptidase_A8"/>
</dbReference>
<dbReference type="PRINTS" id="PR00781">
    <property type="entry name" value="LIPOSIGPTASE"/>
</dbReference>
<feature type="active site" evidence="9">
    <location>
        <position position="129"/>
    </location>
</feature>
<dbReference type="OrthoDB" id="9810259at2"/>
<keyword evidence="7 9" id="KW-1133">Transmembrane helix</keyword>
<keyword evidence="4 9" id="KW-0812">Transmembrane</keyword>
<accession>A0A432X8H8</accession>
<name>A0A432X8H8_9GAMM</name>
<organism evidence="12 13">
    <name type="scientific">Aliidiomarina taiwanensis</name>
    <dbReference type="NCBI Taxonomy" id="946228"/>
    <lineage>
        <taxon>Bacteria</taxon>
        <taxon>Pseudomonadati</taxon>
        <taxon>Pseudomonadota</taxon>
        <taxon>Gammaproteobacteria</taxon>
        <taxon>Alteromonadales</taxon>
        <taxon>Idiomarinaceae</taxon>
        <taxon>Aliidiomarina</taxon>
    </lineage>
</organism>
<comment type="caution">
    <text evidence="9">Lacks conserved residue(s) required for the propagation of feature annotation.</text>
</comment>
<evidence type="ECO:0000313" key="13">
    <source>
        <dbReference type="Proteomes" id="UP000286976"/>
    </source>
</evidence>
<evidence type="ECO:0000256" key="6">
    <source>
        <dbReference type="ARBA" id="ARBA00022801"/>
    </source>
</evidence>
<proteinExistence type="inferred from homology"/>
<dbReference type="AlphaFoldDB" id="A0A432X8H8"/>
<evidence type="ECO:0000256" key="9">
    <source>
        <dbReference type="HAMAP-Rule" id="MF_00161"/>
    </source>
</evidence>